<sequence length="378" mass="41234">MDRRRGAVRPASSEEVQCWSHAAKSLSALSTLYAHNTQNDTVGRVNRLSYVWPVDGTMPPQGFDEVKRIYRKLNSGLEEIQRSSDQEVKAIEEAIERLDVLIGLRKAPEPADKRTKRPKIPSPSLPPAVAPIAPAPTVSVPTRISITVPARASVGPPAAPAPPTRVPKGKKEGILAQLPLLPGRKVAFYPPLGKLIGPSSVKPPASDAPTIDTGENSWILAVVVRCLSADKTRQAHSLFSKLADSARVKIRGPGPGASRKRPARTVIRLIFSLSLSLSLSYYHTSLKGIIPLPDPMADEKSPTHINAYQEFVQGAAVMALYPDTSCFYRAEVVATPKQLARTNPTAKHVYKLKFEDDDNQEHSVPAEWVVEWPNLKSV</sequence>
<dbReference type="OrthoDB" id="10265994at2759"/>
<reference evidence="7" key="1">
    <citation type="submission" date="2020-05" db="EMBL/GenBank/DDBJ databases">
        <title>Mycena genomes resolve the evolution of fungal bioluminescence.</title>
        <authorList>
            <person name="Tsai I.J."/>
        </authorList>
    </citation>
    <scope>NUCLEOTIDE SEQUENCE</scope>
    <source>
        <strain evidence="7">171206Taipei</strain>
    </source>
</reference>
<proteinExistence type="predicted"/>
<dbReference type="RefSeq" id="XP_037217748.1">
    <property type="nucleotide sequence ID" value="XM_037366336.1"/>
</dbReference>
<dbReference type="CDD" id="cd20394">
    <property type="entry name" value="Tudor_SGF29_rpt2"/>
    <property type="match status" value="1"/>
</dbReference>
<dbReference type="PANTHER" id="PTHR21539">
    <property type="entry name" value="SAGA-ASSOCIATED FACTOR 29"/>
    <property type="match status" value="1"/>
</dbReference>
<keyword evidence="2" id="KW-0805">Transcription regulation</keyword>
<dbReference type="PROSITE" id="PS51518">
    <property type="entry name" value="SGF29_C"/>
    <property type="match status" value="1"/>
</dbReference>
<evidence type="ECO:0000313" key="7">
    <source>
        <dbReference type="EMBL" id="KAF7297389.1"/>
    </source>
</evidence>
<accession>A0A8H6VX73</accession>
<organism evidence="7 8">
    <name type="scientific">Mycena indigotica</name>
    <dbReference type="NCBI Taxonomy" id="2126181"/>
    <lineage>
        <taxon>Eukaryota</taxon>
        <taxon>Fungi</taxon>
        <taxon>Dikarya</taxon>
        <taxon>Basidiomycota</taxon>
        <taxon>Agaricomycotina</taxon>
        <taxon>Agaricomycetes</taxon>
        <taxon>Agaricomycetidae</taxon>
        <taxon>Agaricales</taxon>
        <taxon>Marasmiineae</taxon>
        <taxon>Mycenaceae</taxon>
        <taxon>Mycena</taxon>
    </lineage>
</organism>
<dbReference type="InterPro" id="IPR010750">
    <property type="entry name" value="SGF29_tudor-like_dom"/>
</dbReference>
<feature type="domain" description="SGF29 C-terminal" evidence="6">
    <location>
        <begin position="176"/>
        <end position="378"/>
    </location>
</feature>
<keyword evidence="8" id="KW-1185">Reference proteome</keyword>
<evidence type="ECO:0000256" key="1">
    <source>
        <dbReference type="ARBA" id="ARBA00004123"/>
    </source>
</evidence>
<evidence type="ECO:0000313" key="8">
    <source>
        <dbReference type="Proteomes" id="UP000636479"/>
    </source>
</evidence>
<dbReference type="GeneID" id="59348852"/>
<dbReference type="AlphaFoldDB" id="A0A8H6VX73"/>
<comment type="subcellular location">
    <subcellularLocation>
        <location evidence="1">Nucleus</location>
    </subcellularLocation>
</comment>
<comment type="caution">
    <text evidence="7">The sequence shown here is derived from an EMBL/GenBank/DDBJ whole genome shotgun (WGS) entry which is preliminary data.</text>
</comment>
<name>A0A8H6VX73_9AGAR</name>
<dbReference type="PANTHER" id="PTHR21539:SF0">
    <property type="entry name" value="SAGA-ASSOCIATED FACTOR 29"/>
    <property type="match status" value="1"/>
</dbReference>
<dbReference type="Gene3D" id="2.30.30.140">
    <property type="match status" value="1"/>
</dbReference>
<evidence type="ECO:0000256" key="2">
    <source>
        <dbReference type="ARBA" id="ARBA00023015"/>
    </source>
</evidence>
<dbReference type="GO" id="GO:0005634">
    <property type="term" value="C:nucleus"/>
    <property type="evidence" value="ECO:0007669"/>
    <property type="project" value="UniProtKB-SubCell"/>
</dbReference>
<feature type="region of interest" description="Disordered" evidence="5">
    <location>
        <begin position="108"/>
        <end position="128"/>
    </location>
</feature>
<keyword evidence="4" id="KW-0539">Nucleus</keyword>
<dbReference type="GO" id="GO:0000124">
    <property type="term" value="C:SAGA complex"/>
    <property type="evidence" value="ECO:0007669"/>
    <property type="project" value="InterPro"/>
</dbReference>
<evidence type="ECO:0000259" key="6">
    <source>
        <dbReference type="PROSITE" id="PS51518"/>
    </source>
</evidence>
<evidence type="ECO:0000256" key="4">
    <source>
        <dbReference type="ARBA" id="ARBA00023242"/>
    </source>
</evidence>
<dbReference type="Pfam" id="PF07039">
    <property type="entry name" value="SGF29_Tudor"/>
    <property type="match status" value="1"/>
</dbReference>
<evidence type="ECO:0000256" key="3">
    <source>
        <dbReference type="ARBA" id="ARBA00023163"/>
    </source>
</evidence>
<dbReference type="InterPro" id="IPR047287">
    <property type="entry name" value="Tudor_SGF29_rpt2"/>
</dbReference>
<evidence type="ECO:0000256" key="5">
    <source>
        <dbReference type="SAM" id="MobiDB-lite"/>
    </source>
</evidence>
<dbReference type="EMBL" id="JACAZF010000008">
    <property type="protein sequence ID" value="KAF7297389.1"/>
    <property type="molecule type" value="Genomic_DNA"/>
</dbReference>
<dbReference type="InterPro" id="IPR037802">
    <property type="entry name" value="SGF29"/>
</dbReference>
<keyword evidence="3" id="KW-0804">Transcription</keyword>
<protein>
    <submittedName>
        <fullName evidence="7">SGF29 C-terminal domain-containing protein</fullName>
    </submittedName>
</protein>
<dbReference type="Proteomes" id="UP000636479">
    <property type="component" value="Unassembled WGS sequence"/>
</dbReference>
<gene>
    <name evidence="7" type="ORF">MIND_00972500</name>
</gene>